<keyword evidence="3" id="KW-1185">Reference proteome</keyword>
<name>Q04FX4_OENOB</name>
<organism evidence="2 3">
    <name type="scientific">Oenococcus oeni (strain ATCC BAA-331 / PSU-1)</name>
    <dbReference type="NCBI Taxonomy" id="203123"/>
    <lineage>
        <taxon>Bacteria</taxon>
        <taxon>Bacillati</taxon>
        <taxon>Bacillota</taxon>
        <taxon>Bacilli</taxon>
        <taxon>Lactobacillales</taxon>
        <taxon>Lactobacillaceae</taxon>
        <taxon>Oenococcus</taxon>
    </lineage>
</organism>
<keyword evidence="1" id="KW-0472">Membrane</keyword>
<protein>
    <submittedName>
        <fullName evidence="2">Predicted integral membrane protein</fullName>
    </submittedName>
</protein>
<feature type="transmembrane region" description="Helical" evidence="1">
    <location>
        <begin position="59"/>
        <end position="82"/>
    </location>
</feature>
<keyword evidence="1" id="KW-1133">Transmembrane helix</keyword>
<dbReference type="Proteomes" id="UP000000774">
    <property type="component" value="Chromosome"/>
</dbReference>
<feature type="transmembrane region" description="Helical" evidence="1">
    <location>
        <begin position="6"/>
        <end position="28"/>
    </location>
</feature>
<keyword evidence="1" id="KW-0812">Transmembrane</keyword>
<reference evidence="2 3" key="1">
    <citation type="journal article" date="2006" name="Proc. Natl. Acad. Sci. U.S.A.">
        <title>Comparative genomics of the lactic acid bacteria.</title>
        <authorList>
            <person name="Makarova K."/>
            <person name="Slesarev A."/>
            <person name="Wolf Y."/>
            <person name="Sorokin A."/>
            <person name="Mirkin B."/>
            <person name="Koonin E."/>
            <person name="Pavlov A."/>
            <person name="Pavlova N."/>
            <person name="Karamychev V."/>
            <person name="Polouchine N."/>
            <person name="Shakhova V."/>
            <person name="Grigoriev I."/>
            <person name="Lou Y."/>
            <person name="Rohksar D."/>
            <person name="Lucas S."/>
            <person name="Huang K."/>
            <person name="Goodstein D.M."/>
            <person name="Hawkins T."/>
            <person name="Plengvidhya V."/>
            <person name="Welker D."/>
            <person name="Hughes J."/>
            <person name="Goh Y."/>
            <person name="Benson A."/>
            <person name="Baldwin K."/>
            <person name="Lee J.H."/>
            <person name="Diaz-Muniz I."/>
            <person name="Dosti B."/>
            <person name="Smeianov V."/>
            <person name="Wechter W."/>
            <person name="Barabote R."/>
            <person name="Lorca G."/>
            <person name="Altermann E."/>
            <person name="Barrangou R."/>
            <person name="Ganesan B."/>
            <person name="Xie Y."/>
            <person name="Rawsthorne H."/>
            <person name="Tamir D."/>
            <person name="Parker C."/>
            <person name="Breidt F."/>
            <person name="Broadbent J."/>
            <person name="Hutkins R."/>
            <person name="O'Sullivan D."/>
            <person name="Steele J."/>
            <person name="Unlu G."/>
            <person name="Saier M."/>
            <person name="Klaenhammer T."/>
            <person name="Richardson P."/>
            <person name="Kozyavkin S."/>
            <person name="Weimer B."/>
            <person name="Mills D."/>
        </authorList>
    </citation>
    <scope>NUCLEOTIDE SEQUENCE [LARGE SCALE GENOMIC DNA]</scope>
    <source>
        <strain evidence="3">ATCC BAA-331 / PSU-1</strain>
    </source>
</reference>
<dbReference type="AlphaFoldDB" id="Q04FX4"/>
<dbReference type="GeneID" id="75066208"/>
<dbReference type="STRING" id="203123.OEOE_0714"/>
<evidence type="ECO:0000313" key="3">
    <source>
        <dbReference type="Proteomes" id="UP000000774"/>
    </source>
</evidence>
<dbReference type="KEGG" id="ooe:OEOE_0714"/>
<evidence type="ECO:0000313" key="2">
    <source>
        <dbReference type="EMBL" id="ABJ56648.1"/>
    </source>
</evidence>
<gene>
    <name evidence="2" type="ordered locus">OEOE_0714</name>
</gene>
<dbReference type="RefSeq" id="WP_011677541.1">
    <property type="nucleotide sequence ID" value="NC_008528.1"/>
</dbReference>
<proteinExistence type="predicted"/>
<sequence length="175" mass="20853">MTEDAISATVILYGLLYLMIEFIFRWIAIDLIHSKYSNKSDMQRVYYSIYGKHNNQQTILNIVLIFLALFLPKIALFLYLAIPIRSFLTINDDRTDFKEVEKMPSQGIKTYLDMSGKDRVDFQKMIQRYRRQVHLSGSNQALKEKAWNDFVQESKKSFNISEDQLKNWFNRPRHR</sequence>
<dbReference type="EMBL" id="CP000411">
    <property type="protein sequence ID" value="ABJ56648.1"/>
    <property type="molecule type" value="Genomic_DNA"/>
</dbReference>
<evidence type="ECO:0000256" key="1">
    <source>
        <dbReference type="SAM" id="Phobius"/>
    </source>
</evidence>
<dbReference type="HOGENOM" id="CLU_1531020_0_0_9"/>
<accession>Q04FX4</accession>
<dbReference type="eggNOG" id="COG3548">
    <property type="taxonomic scope" value="Bacteria"/>
</dbReference>